<sequence length="616" mass="73793">MKQWLSVKQLFVAINILAKAKPTEPLHLSVFEILEYNFGIFDTTNAPASHKTERKSRCTSFEKFMLFLFQLPVTVIQRIGYQQYLPFSQVFQNIDFGSDKLHSIDNTILEEVLILDLHLRKKNEFPPKISIEKHLINLLQSYPQFADVTVQLLLDNTKFDKIKKSNPWKQLWNRGECWSIFQRLYETQFDKWDAFISKMQQFTFKRLQFLHFVQQQSSMYVYWCHINTHTHFFFTQMIKYVFFFCVNRWNNGDNIIEVIELFYDSNQMEGEGLIIMLKLLWTRIANNEKTNEKHILTSNILQLLLKKLKKIAYFGLNYWQIREEERDASQDVPFHSKVIELVSSDTFAKARLYHPRLKESVNERHDELSMNNKKWTLEEIGICATVNWELWPQIFNNINNIPKIGDLDEKKEEPVSDKLCSNLSYCFECRLWFERENSMQMELSTFFSKVLTQLVTNDSLLSINIHKYLMQHQNEIKDISSHCSMDLKSSLQKLEEIVNEYQQFFELLRIFKSIHSDYLLEYDLSDRLKEFEQQSDSWEAQVFVNVKDNYKDEIQLLQSCEEKMKIILERSQSLQSLFFFFYLLEKKKKEEETLIIQFILCLIWMDVQGPSKWITQ</sequence>
<reference evidence="1 2" key="1">
    <citation type="journal article" date="2013" name="Curr. Biol.">
        <title>The Genome of the Foraminiferan Reticulomyxa filosa.</title>
        <authorList>
            <person name="Glockner G."/>
            <person name="Hulsmann N."/>
            <person name="Schleicher M."/>
            <person name="Noegel A.A."/>
            <person name="Eichinger L."/>
            <person name="Gallinger C."/>
            <person name="Pawlowski J."/>
            <person name="Sierra R."/>
            <person name="Euteneuer U."/>
            <person name="Pillet L."/>
            <person name="Moustafa A."/>
            <person name="Platzer M."/>
            <person name="Groth M."/>
            <person name="Szafranski K."/>
            <person name="Schliwa M."/>
        </authorList>
    </citation>
    <scope>NUCLEOTIDE SEQUENCE [LARGE SCALE GENOMIC DNA]</scope>
</reference>
<organism evidence="1 2">
    <name type="scientific">Reticulomyxa filosa</name>
    <dbReference type="NCBI Taxonomy" id="46433"/>
    <lineage>
        <taxon>Eukaryota</taxon>
        <taxon>Sar</taxon>
        <taxon>Rhizaria</taxon>
        <taxon>Retaria</taxon>
        <taxon>Foraminifera</taxon>
        <taxon>Monothalamids</taxon>
        <taxon>Reticulomyxidae</taxon>
        <taxon>Reticulomyxa</taxon>
    </lineage>
</organism>
<evidence type="ECO:0000313" key="1">
    <source>
        <dbReference type="EMBL" id="ETO24776.1"/>
    </source>
</evidence>
<accession>X6NFM9</accession>
<dbReference type="EMBL" id="ASPP01008970">
    <property type="protein sequence ID" value="ETO24776.1"/>
    <property type="molecule type" value="Genomic_DNA"/>
</dbReference>
<comment type="caution">
    <text evidence="1">The sequence shown here is derived from an EMBL/GenBank/DDBJ whole genome shotgun (WGS) entry which is preliminary data.</text>
</comment>
<name>X6NFM9_RETFI</name>
<gene>
    <name evidence="1" type="ORF">RFI_12380</name>
</gene>
<feature type="non-terminal residue" evidence="1">
    <location>
        <position position="616"/>
    </location>
</feature>
<dbReference type="Proteomes" id="UP000023152">
    <property type="component" value="Unassembled WGS sequence"/>
</dbReference>
<proteinExistence type="predicted"/>
<keyword evidence="2" id="KW-1185">Reference proteome</keyword>
<evidence type="ECO:0000313" key="2">
    <source>
        <dbReference type="Proteomes" id="UP000023152"/>
    </source>
</evidence>
<protein>
    <submittedName>
        <fullName evidence="1">Uncharacterized protein</fullName>
    </submittedName>
</protein>
<dbReference type="AlphaFoldDB" id="X6NFM9"/>